<name>A0A5E7PAE0_PSEFL</name>
<dbReference type="AlphaFoldDB" id="A0A5E7PAE0"/>
<evidence type="ECO:0000313" key="1">
    <source>
        <dbReference type="EMBL" id="VVP44403.1"/>
    </source>
</evidence>
<proteinExistence type="predicted"/>
<organism evidence="1 2">
    <name type="scientific">Pseudomonas fluorescens</name>
    <dbReference type="NCBI Taxonomy" id="294"/>
    <lineage>
        <taxon>Bacteria</taxon>
        <taxon>Pseudomonadati</taxon>
        <taxon>Pseudomonadota</taxon>
        <taxon>Gammaproteobacteria</taxon>
        <taxon>Pseudomonadales</taxon>
        <taxon>Pseudomonadaceae</taxon>
        <taxon>Pseudomonas</taxon>
    </lineage>
</organism>
<evidence type="ECO:0000313" key="2">
    <source>
        <dbReference type="Proteomes" id="UP000375525"/>
    </source>
</evidence>
<accession>A0A5E7PAE0</accession>
<dbReference type="EMBL" id="CABVIH010000029">
    <property type="protein sequence ID" value="VVP44403.1"/>
    <property type="molecule type" value="Genomic_DNA"/>
</dbReference>
<reference evidence="1 2" key="1">
    <citation type="submission" date="2019-09" db="EMBL/GenBank/DDBJ databases">
        <authorList>
            <person name="Chandra G."/>
            <person name="Truman W A."/>
        </authorList>
    </citation>
    <scope>NUCLEOTIDE SEQUENCE [LARGE SCALE GENOMIC DNA]</scope>
    <source>
        <strain evidence="1">PS880</strain>
    </source>
</reference>
<gene>
    <name evidence="1" type="ORF">PS880_05017</name>
</gene>
<dbReference type="Proteomes" id="UP000375525">
    <property type="component" value="Unassembled WGS sequence"/>
</dbReference>
<sequence length="59" mass="6671">MTRYTYRTILSEFCVHPSLGSSAPGTKIYVFLHIYVVTNKLKLVDSKAARVILIKNALE</sequence>
<protein>
    <submittedName>
        <fullName evidence="1">Uncharacterized protein</fullName>
    </submittedName>
</protein>